<accession>A0AA40FBU8</accession>
<feature type="compositionally biased region" description="Polar residues" evidence="1">
    <location>
        <begin position="126"/>
        <end position="135"/>
    </location>
</feature>
<feature type="non-terminal residue" evidence="2">
    <location>
        <position position="187"/>
    </location>
</feature>
<dbReference type="EMBL" id="JAUKUD010000001">
    <property type="protein sequence ID" value="KAK0754909.1"/>
    <property type="molecule type" value="Genomic_DNA"/>
</dbReference>
<feature type="region of interest" description="Disordered" evidence="1">
    <location>
        <begin position="1"/>
        <end position="92"/>
    </location>
</feature>
<feature type="compositionally biased region" description="Polar residues" evidence="1">
    <location>
        <begin position="147"/>
        <end position="157"/>
    </location>
</feature>
<protein>
    <submittedName>
        <fullName evidence="2">Uncharacterized protein</fullName>
    </submittedName>
</protein>
<evidence type="ECO:0000313" key="2">
    <source>
        <dbReference type="EMBL" id="KAK0754909.1"/>
    </source>
</evidence>
<feature type="compositionally biased region" description="Low complexity" evidence="1">
    <location>
        <begin position="158"/>
        <end position="172"/>
    </location>
</feature>
<feature type="compositionally biased region" description="Basic and acidic residues" evidence="1">
    <location>
        <begin position="57"/>
        <end position="68"/>
    </location>
</feature>
<gene>
    <name evidence="2" type="ORF">B0T18DRAFT_291361</name>
</gene>
<dbReference type="Proteomes" id="UP001172155">
    <property type="component" value="Unassembled WGS sequence"/>
</dbReference>
<organism evidence="2 3">
    <name type="scientific">Schizothecium vesticola</name>
    <dbReference type="NCBI Taxonomy" id="314040"/>
    <lineage>
        <taxon>Eukaryota</taxon>
        <taxon>Fungi</taxon>
        <taxon>Dikarya</taxon>
        <taxon>Ascomycota</taxon>
        <taxon>Pezizomycotina</taxon>
        <taxon>Sordariomycetes</taxon>
        <taxon>Sordariomycetidae</taxon>
        <taxon>Sordariales</taxon>
        <taxon>Schizotheciaceae</taxon>
        <taxon>Schizothecium</taxon>
    </lineage>
</organism>
<feature type="compositionally biased region" description="Polar residues" evidence="1">
    <location>
        <begin position="74"/>
        <end position="84"/>
    </location>
</feature>
<feature type="non-terminal residue" evidence="2">
    <location>
        <position position="1"/>
    </location>
</feature>
<keyword evidence="3" id="KW-1185">Reference proteome</keyword>
<feature type="compositionally biased region" description="Acidic residues" evidence="1">
    <location>
        <begin position="178"/>
        <end position="187"/>
    </location>
</feature>
<name>A0AA40FBU8_9PEZI</name>
<evidence type="ECO:0000256" key="1">
    <source>
        <dbReference type="SAM" id="MobiDB-lite"/>
    </source>
</evidence>
<feature type="region of interest" description="Disordered" evidence="1">
    <location>
        <begin position="117"/>
        <end position="187"/>
    </location>
</feature>
<reference evidence="2" key="1">
    <citation type="submission" date="2023-06" db="EMBL/GenBank/DDBJ databases">
        <title>Genome-scale phylogeny and comparative genomics of the fungal order Sordariales.</title>
        <authorList>
            <consortium name="Lawrence Berkeley National Laboratory"/>
            <person name="Hensen N."/>
            <person name="Bonometti L."/>
            <person name="Westerberg I."/>
            <person name="Brannstrom I.O."/>
            <person name="Guillou S."/>
            <person name="Cros-Aarteil S."/>
            <person name="Calhoun S."/>
            <person name="Haridas S."/>
            <person name="Kuo A."/>
            <person name="Mondo S."/>
            <person name="Pangilinan J."/>
            <person name="Riley R."/>
            <person name="LaButti K."/>
            <person name="Andreopoulos B."/>
            <person name="Lipzen A."/>
            <person name="Chen C."/>
            <person name="Yanf M."/>
            <person name="Daum C."/>
            <person name="Ng V."/>
            <person name="Clum A."/>
            <person name="Steindorff A."/>
            <person name="Ohm R."/>
            <person name="Martin F."/>
            <person name="Silar P."/>
            <person name="Natvig D."/>
            <person name="Lalanne C."/>
            <person name="Gautier V."/>
            <person name="Ament-velasquez S.L."/>
            <person name="Kruys A."/>
            <person name="Hutchinson M.I."/>
            <person name="Powell A.J."/>
            <person name="Barry K."/>
            <person name="Miller A.N."/>
            <person name="Grigoriev I.V."/>
            <person name="Debuchy R."/>
            <person name="Gladieux P."/>
            <person name="Thoren M.H."/>
            <person name="Johannesson H."/>
        </authorList>
    </citation>
    <scope>NUCLEOTIDE SEQUENCE</scope>
    <source>
        <strain evidence="2">SMH3187-1</strain>
    </source>
</reference>
<dbReference type="AlphaFoldDB" id="A0AA40FBU8"/>
<evidence type="ECO:0000313" key="3">
    <source>
        <dbReference type="Proteomes" id="UP001172155"/>
    </source>
</evidence>
<sequence length="187" mass="19642">SGLRPPSQYQSTMTAPAPAPAMGLQEITDSQSNARAQMPPPPHGVKRMLHGNPSLPEPKRKTLVERAGEPIGGTKSSCIPTTASGLARPTGTVKGSSIASLATTNPKPTSAIAAVSRFPNLPRPPSVTNFSQTLGPGSRPPVYNPRPGTSMNFTPSVNNRPRANTRPRPATAMGSHELEEEEQGQQP</sequence>
<comment type="caution">
    <text evidence="2">The sequence shown here is derived from an EMBL/GenBank/DDBJ whole genome shotgun (WGS) entry which is preliminary data.</text>
</comment>
<proteinExistence type="predicted"/>